<evidence type="ECO:0000256" key="1">
    <source>
        <dbReference type="SAM" id="MobiDB-lite"/>
    </source>
</evidence>
<sequence length="100" mass="10857">MVSKTLLKRMVGEVSVPVLGGLLSDYSARITERDEVDADLLEEVSAIETILTELKARGGVKSDRQRRKDRAKPAEETPVIATIGGGVREPIRAEAGSIQR</sequence>
<gene>
    <name evidence="2" type="ORF">GCM10010916_02460</name>
</gene>
<organism evidence="2 3">
    <name type="scientific">Paenibacillus abyssi</name>
    <dbReference type="NCBI Taxonomy" id="1340531"/>
    <lineage>
        <taxon>Bacteria</taxon>
        <taxon>Bacillati</taxon>
        <taxon>Bacillota</taxon>
        <taxon>Bacilli</taxon>
        <taxon>Bacillales</taxon>
        <taxon>Paenibacillaceae</taxon>
        <taxon>Paenibacillus</taxon>
    </lineage>
</organism>
<keyword evidence="3" id="KW-1185">Reference proteome</keyword>
<accession>A0A917CIM7</accession>
<dbReference type="RefSeq" id="WP_188528227.1">
    <property type="nucleotide sequence ID" value="NZ_BMGR01000001.1"/>
</dbReference>
<reference evidence="2" key="1">
    <citation type="journal article" date="2014" name="Int. J. Syst. Evol. Microbiol.">
        <title>Complete genome sequence of Corynebacterium casei LMG S-19264T (=DSM 44701T), isolated from a smear-ripened cheese.</title>
        <authorList>
            <consortium name="US DOE Joint Genome Institute (JGI-PGF)"/>
            <person name="Walter F."/>
            <person name="Albersmeier A."/>
            <person name="Kalinowski J."/>
            <person name="Ruckert C."/>
        </authorList>
    </citation>
    <scope>NUCLEOTIDE SEQUENCE</scope>
    <source>
        <strain evidence="2">CGMCC 1.12987</strain>
    </source>
</reference>
<proteinExistence type="predicted"/>
<comment type="caution">
    <text evidence="2">The sequence shown here is derived from an EMBL/GenBank/DDBJ whole genome shotgun (WGS) entry which is preliminary data.</text>
</comment>
<evidence type="ECO:0000313" key="3">
    <source>
        <dbReference type="Proteomes" id="UP000644756"/>
    </source>
</evidence>
<reference evidence="2" key="2">
    <citation type="submission" date="2020-09" db="EMBL/GenBank/DDBJ databases">
        <authorList>
            <person name="Sun Q."/>
            <person name="Zhou Y."/>
        </authorList>
    </citation>
    <scope>NUCLEOTIDE SEQUENCE</scope>
    <source>
        <strain evidence="2">CGMCC 1.12987</strain>
    </source>
</reference>
<dbReference type="AlphaFoldDB" id="A0A917CIM7"/>
<name>A0A917CIM7_9BACL</name>
<dbReference type="EMBL" id="BMGR01000001">
    <property type="protein sequence ID" value="GGF88650.1"/>
    <property type="molecule type" value="Genomic_DNA"/>
</dbReference>
<dbReference type="Proteomes" id="UP000644756">
    <property type="component" value="Unassembled WGS sequence"/>
</dbReference>
<feature type="region of interest" description="Disordered" evidence="1">
    <location>
        <begin position="58"/>
        <end position="85"/>
    </location>
</feature>
<protein>
    <submittedName>
        <fullName evidence="2">Uncharacterized protein</fullName>
    </submittedName>
</protein>
<evidence type="ECO:0000313" key="2">
    <source>
        <dbReference type="EMBL" id="GGF88650.1"/>
    </source>
</evidence>